<sequence length="373" mass="42233">MEYVSGMPGDIGYIQHEVPERTTVADRYRSPDERLPVIQDAVPASKAPVARSKYTNKDGNKTITLPYHPSLTTASASEDGAPIDTSVSPALDTNSSVNGFEDDFTRLADNDNGDSDSGEDDFRHPNRITGRKPDREQWKQIWNVLFPGEPVPREPSYSATLERTRWHRAQVPPVNVKNVRRALAISINNHEEKACPDSGSSENIMREDWACDHKLKIRRTPRDRRRVFELGNGRSVRAVGRVYVNVEITRAAPSSLRPRKRKVWFYVFEQCPVPIILGMPFLESEAIFTRNEHLLEACPKAYSDIDSLLWIGSPRNQIRCSLNGRQAVATADTGSDINLMSLQYAKKNGHWIDDRPEVRRRLQFGRDNGASIR</sequence>
<keyword evidence="1" id="KW-0645">Protease</keyword>
<dbReference type="Proteomes" id="UP001391051">
    <property type="component" value="Unassembled WGS sequence"/>
</dbReference>
<evidence type="ECO:0000256" key="2">
    <source>
        <dbReference type="SAM" id="MobiDB-lite"/>
    </source>
</evidence>
<gene>
    <name evidence="3" type="ORF">PG986_000312</name>
</gene>
<evidence type="ECO:0000313" key="4">
    <source>
        <dbReference type="Proteomes" id="UP001391051"/>
    </source>
</evidence>
<dbReference type="InterPro" id="IPR021109">
    <property type="entry name" value="Peptidase_aspartic_dom_sf"/>
</dbReference>
<dbReference type="GeneID" id="92069596"/>
<dbReference type="Gene3D" id="2.40.70.10">
    <property type="entry name" value="Acid Proteases"/>
    <property type="match status" value="1"/>
</dbReference>
<evidence type="ECO:0008006" key="5">
    <source>
        <dbReference type="Google" id="ProtNLM"/>
    </source>
</evidence>
<keyword evidence="1" id="KW-0064">Aspartyl protease</keyword>
<dbReference type="RefSeq" id="XP_066705427.1">
    <property type="nucleotide sequence ID" value="XM_066836534.1"/>
</dbReference>
<accession>A0ABR1QTR6</accession>
<dbReference type="PROSITE" id="PS00141">
    <property type="entry name" value="ASP_PROTEASE"/>
    <property type="match status" value="1"/>
</dbReference>
<evidence type="ECO:0000256" key="1">
    <source>
        <dbReference type="ARBA" id="ARBA00022750"/>
    </source>
</evidence>
<dbReference type="CDD" id="cd00303">
    <property type="entry name" value="retropepsin_like"/>
    <property type="match status" value="1"/>
</dbReference>
<comment type="caution">
    <text evidence="3">The sequence shown here is derived from an EMBL/GenBank/DDBJ whole genome shotgun (WGS) entry which is preliminary data.</text>
</comment>
<organism evidence="3 4">
    <name type="scientific">Apiospora aurea</name>
    <dbReference type="NCBI Taxonomy" id="335848"/>
    <lineage>
        <taxon>Eukaryota</taxon>
        <taxon>Fungi</taxon>
        <taxon>Dikarya</taxon>
        <taxon>Ascomycota</taxon>
        <taxon>Pezizomycotina</taxon>
        <taxon>Sordariomycetes</taxon>
        <taxon>Xylariomycetidae</taxon>
        <taxon>Amphisphaeriales</taxon>
        <taxon>Apiosporaceae</taxon>
        <taxon>Apiospora</taxon>
    </lineage>
</organism>
<feature type="region of interest" description="Disordered" evidence="2">
    <location>
        <begin position="70"/>
        <end position="134"/>
    </location>
</feature>
<evidence type="ECO:0000313" key="3">
    <source>
        <dbReference type="EMBL" id="KAK7966035.1"/>
    </source>
</evidence>
<reference evidence="3 4" key="1">
    <citation type="submission" date="2023-01" db="EMBL/GenBank/DDBJ databases">
        <title>Analysis of 21 Apiospora genomes using comparative genomics revels a genus with tremendous synthesis potential of carbohydrate active enzymes and secondary metabolites.</title>
        <authorList>
            <person name="Sorensen T."/>
        </authorList>
    </citation>
    <scope>NUCLEOTIDE SEQUENCE [LARGE SCALE GENOMIC DNA]</scope>
    <source>
        <strain evidence="3 4">CBS 24483</strain>
    </source>
</reference>
<protein>
    <recommendedName>
        <fullName evidence="5">Peptidase A2 domain-containing protein</fullName>
    </recommendedName>
</protein>
<keyword evidence="1" id="KW-0378">Hydrolase</keyword>
<name>A0ABR1QTR6_9PEZI</name>
<feature type="compositionally biased region" description="Polar residues" evidence="2">
    <location>
        <begin position="85"/>
        <end position="98"/>
    </location>
</feature>
<proteinExistence type="predicted"/>
<dbReference type="EMBL" id="JAQQWE010000001">
    <property type="protein sequence ID" value="KAK7966035.1"/>
    <property type="molecule type" value="Genomic_DNA"/>
</dbReference>
<dbReference type="InterPro" id="IPR001969">
    <property type="entry name" value="Aspartic_peptidase_AS"/>
</dbReference>
<keyword evidence="4" id="KW-1185">Reference proteome</keyword>